<dbReference type="Proteomes" id="UP000594014">
    <property type="component" value="Chromosome"/>
</dbReference>
<organism evidence="1 2">
    <name type="scientific">Anoxybacterium hadale</name>
    <dbReference type="NCBI Taxonomy" id="3408580"/>
    <lineage>
        <taxon>Bacteria</taxon>
        <taxon>Bacillati</taxon>
        <taxon>Bacillota</taxon>
        <taxon>Clostridia</taxon>
        <taxon>Peptostreptococcales</taxon>
        <taxon>Anaerovoracaceae</taxon>
        <taxon>Anoxybacterium</taxon>
    </lineage>
</organism>
<accession>A0ACD1AB21</accession>
<reference evidence="1" key="1">
    <citation type="submission" date="2019-08" db="EMBL/GenBank/DDBJ databases">
        <title>Genome sequence of Clostridiales bacterium MT110.</title>
        <authorList>
            <person name="Cao J."/>
        </authorList>
    </citation>
    <scope>NUCLEOTIDE SEQUENCE</scope>
    <source>
        <strain evidence="1">MT110</strain>
    </source>
</reference>
<sequence length="132" mass="15081">MTIPKASLSTDIEIVDKIDTNRTYRLNETNIQGYVDGREALKQAVNKVLNTEKCEYPIYSFSYGIELDSLIGKDVSYVKVELKRRVQECLLRDDRIESVDDFNFAVTGDQLLCTFNVVSIYGEITITKEVNL</sequence>
<gene>
    <name evidence="1" type="ORF">FRZ06_10045</name>
</gene>
<protein>
    <submittedName>
        <fullName evidence="1">DUF2634 domain-containing protein</fullName>
    </submittedName>
</protein>
<evidence type="ECO:0000313" key="2">
    <source>
        <dbReference type="Proteomes" id="UP000594014"/>
    </source>
</evidence>
<dbReference type="EMBL" id="CP042469">
    <property type="protein sequence ID" value="QOX63667.1"/>
    <property type="molecule type" value="Genomic_DNA"/>
</dbReference>
<keyword evidence="2" id="KW-1185">Reference proteome</keyword>
<name>A0ACD1AB21_9FIRM</name>
<proteinExistence type="predicted"/>
<evidence type="ECO:0000313" key="1">
    <source>
        <dbReference type="EMBL" id="QOX63667.1"/>
    </source>
</evidence>